<evidence type="ECO:0000256" key="11">
    <source>
        <dbReference type="ARBA" id="ARBA00048304"/>
    </source>
</evidence>
<comment type="caution">
    <text evidence="13">The sequence shown here is derived from an EMBL/GenBank/DDBJ whole genome shotgun (WGS) entry which is preliminary data.</text>
</comment>
<evidence type="ECO:0000256" key="10">
    <source>
        <dbReference type="ARBA" id="ARBA00044145"/>
    </source>
</evidence>
<evidence type="ECO:0000256" key="3">
    <source>
        <dbReference type="ARBA" id="ARBA00022723"/>
    </source>
</evidence>
<keyword evidence="14" id="KW-1185">Reference proteome</keyword>
<keyword evidence="3" id="KW-0479">Metal-binding</keyword>
<dbReference type="GO" id="GO:0005525">
    <property type="term" value="F:GTP binding"/>
    <property type="evidence" value="ECO:0007669"/>
    <property type="project" value="UniProtKB-KW"/>
</dbReference>
<feature type="domain" description="Cyclic GMP-AMP synthase DncV-like nucleotidyltransferase" evidence="12">
    <location>
        <begin position="51"/>
        <end position="130"/>
    </location>
</feature>
<name>A0A7W5ZQL5_9BACT</name>
<keyword evidence="7" id="KW-0546">Nucleotide metabolism</keyword>
<evidence type="ECO:0000313" key="14">
    <source>
        <dbReference type="Proteomes" id="UP000541352"/>
    </source>
</evidence>
<evidence type="ECO:0000256" key="2">
    <source>
        <dbReference type="ARBA" id="ARBA00022695"/>
    </source>
</evidence>
<evidence type="ECO:0000313" key="13">
    <source>
        <dbReference type="EMBL" id="MBB3841852.1"/>
    </source>
</evidence>
<keyword evidence="6" id="KW-0460">Magnesium</keyword>
<evidence type="ECO:0000256" key="8">
    <source>
        <dbReference type="ARBA" id="ARBA00023118"/>
    </source>
</evidence>
<keyword evidence="4" id="KW-0547">Nucleotide-binding</keyword>
<comment type="catalytic activity">
    <reaction evidence="11">
        <text>GTP + ATP = 3',3'-cGAMP + 2 diphosphate</text>
        <dbReference type="Rhea" id="RHEA:35647"/>
        <dbReference type="ChEBI" id="CHEBI:30616"/>
        <dbReference type="ChEBI" id="CHEBI:33019"/>
        <dbReference type="ChEBI" id="CHEBI:37565"/>
        <dbReference type="ChEBI" id="CHEBI:71501"/>
    </reaction>
    <physiologicalReaction direction="left-to-right" evidence="11">
        <dbReference type="Rhea" id="RHEA:35648"/>
    </physiologicalReaction>
</comment>
<evidence type="ECO:0000256" key="7">
    <source>
        <dbReference type="ARBA" id="ARBA00023080"/>
    </source>
</evidence>
<dbReference type="EMBL" id="JACIBY010000022">
    <property type="protein sequence ID" value="MBB3841852.1"/>
    <property type="molecule type" value="Genomic_DNA"/>
</dbReference>
<dbReference type="RefSeq" id="WP_183979794.1">
    <property type="nucleotide sequence ID" value="NZ_JACIBY010000022.1"/>
</dbReference>
<dbReference type="GO" id="GO:0046872">
    <property type="term" value="F:metal ion binding"/>
    <property type="evidence" value="ECO:0007669"/>
    <property type="project" value="UniProtKB-KW"/>
</dbReference>
<reference evidence="13 14" key="1">
    <citation type="submission" date="2020-08" db="EMBL/GenBank/DDBJ databases">
        <title>Genomic Encyclopedia of Type Strains, Phase IV (KMG-IV): sequencing the most valuable type-strain genomes for metagenomic binning, comparative biology and taxonomic classification.</title>
        <authorList>
            <person name="Goeker M."/>
        </authorList>
    </citation>
    <scope>NUCLEOTIDE SEQUENCE [LARGE SCALE GENOMIC DNA]</scope>
    <source>
        <strain evidence="13 14">DSM 17976</strain>
    </source>
</reference>
<keyword evidence="2" id="KW-0548">Nucleotidyltransferase</keyword>
<keyword evidence="5" id="KW-0067">ATP-binding</keyword>
<evidence type="ECO:0000256" key="5">
    <source>
        <dbReference type="ARBA" id="ARBA00022840"/>
    </source>
</evidence>
<accession>A0A7W5ZQL5</accession>
<gene>
    <name evidence="13" type="ORF">FHS57_005881</name>
</gene>
<evidence type="ECO:0000256" key="9">
    <source>
        <dbReference type="ARBA" id="ARBA00023134"/>
    </source>
</evidence>
<dbReference type="Proteomes" id="UP000541352">
    <property type="component" value="Unassembled WGS sequence"/>
</dbReference>
<keyword evidence="8" id="KW-0051">Antiviral defense</keyword>
<dbReference type="InterPro" id="IPR048445">
    <property type="entry name" value="DncV-like_NTFase"/>
</dbReference>
<evidence type="ECO:0000256" key="1">
    <source>
        <dbReference type="ARBA" id="ARBA00022679"/>
    </source>
</evidence>
<evidence type="ECO:0000256" key="4">
    <source>
        <dbReference type="ARBA" id="ARBA00022741"/>
    </source>
</evidence>
<dbReference type="AlphaFoldDB" id="A0A7W5ZQL5"/>
<proteinExistence type="predicted"/>
<dbReference type="GO" id="GO:0005524">
    <property type="term" value="F:ATP binding"/>
    <property type="evidence" value="ECO:0007669"/>
    <property type="project" value="UniProtKB-KW"/>
</dbReference>
<dbReference type="NCBIfam" id="NF041078">
    <property type="entry name" value="cGAS"/>
    <property type="match status" value="1"/>
</dbReference>
<dbReference type="GO" id="GO:0140701">
    <property type="term" value="F:3',3'-cyclic GMP-AMP synthase activity"/>
    <property type="evidence" value="ECO:0007669"/>
    <property type="project" value="InterPro"/>
</dbReference>
<evidence type="ECO:0000259" key="12">
    <source>
        <dbReference type="Pfam" id="PF21654"/>
    </source>
</evidence>
<dbReference type="GO" id="GO:0051607">
    <property type="term" value="P:defense response to virus"/>
    <property type="evidence" value="ECO:0007669"/>
    <property type="project" value="UniProtKB-KW"/>
</dbReference>
<keyword evidence="9" id="KW-0342">GTP-binding</keyword>
<dbReference type="Pfam" id="PF21654">
    <property type="entry name" value="DncV-like_NTFase"/>
    <property type="match status" value="1"/>
</dbReference>
<sequence length="294" mass="34368">MANCHQQFITYRSNLDIPRTTFDRLKTAQYGVEKQLRKYFDKREGYNVKGFKVQGSKSISTMIRKQGDTVDIDFGVYFYPKPNVQPATLIERVYNALHELRTVYAPTRKNKCVRVEYVEKSKIHIDVPIFYLEQLRGERNPQLATRNGWISSDATEFEAWYKENKGSRNVQLTHIIRYLKGWATYHGQQIEMPKGVAMTVLAATHHEKHSRDDIAFLETIVSIRQTLKRGFSCNMPVKPNDDLLRNINTLPKRQAFFRLLDALIEDGEIAVKTTKKEKAIQLWRKHLGKHFPTY</sequence>
<keyword evidence="1" id="KW-0808">Transferase</keyword>
<dbReference type="InterPro" id="IPR047805">
    <property type="entry name" value="GAMP_synthase"/>
</dbReference>
<dbReference type="GO" id="GO:0009117">
    <property type="term" value="P:nucleotide metabolic process"/>
    <property type="evidence" value="ECO:0007669"/>
    <property type="project" value="UniProtKB-KW"/>
</dbReference>
<organism evidence="13 14">
    <name type="scientific">Runella defluvii</name>
    <dbReference type="NCBI Taxonomy" id="370973"/>
    <lineage>
        <taxon>Bacteria</taxon>
        <taxon>Pseudomonadati</taxon>
        <taxon>Bacteroidota</taxon>
        <taxon>Cytophagia</taxon>
        <taxon>Cytophagales</taxon>
        <taxon>Spirosomataceae</taxon>
        <taxon>Runella</taxon>
    </lineage>
</organism>
<evidence type="ECO:0000256" key="6">
    <source>
        <dbReference type="ARBA" id="ARBA00022842"/>
    </source>
</evidence>
<protein>
    <recommendedName>
        <fullName evidence="10">Cyclic GMP-AMP synthase</fullName>
    </recommendedName>
</protein>